<dbReference type="Gene3D" id="3.40.850.10">
    <property type="entry name" value="Kinesin motor domain"/>
    <property type="match status" value="2"/>
</dbReference>
<dbReference type="InterPro" id="IPR001609">
    <property type="entry name" value="Myosin_head_motor_dom-like"/>
</dbReference>
<dbReference type="SMART" id="SM00242">
    <property type="entry name" value="MYSc"/>
    <property type="match status" value="1"/>
</dbReference>
<feature type="domain" description="TH1" evidence="9">
    <location>
        <begin position="761"/>
        <end position="949"/>
    </location>
</feature>
<dbReference type="KEGG" id="lak:106157450"/>
<dbReference type="InParanoid" id="A0A1S3HRA3"/>
<dbReference type="GO" id="GO:0005902">
    <property type="term" value="C:microvillus"/>
    <property type="evidence" value="ECO:0007669"/>
    <property type="project" value="TreeGrafter"/>
</dbReference>
<feature type="domain" description="Myosin motor" evidence="8">
    <location>
        <begin position="13"/>
        <end position="569"/>
    </location>
</feature>
<evidence type="ECO:0000256" key="7">
    <source>
        <dbReference type="PROSITE-ProRule" id="PRU00782"/>
    </source>
</evidence>
<keyword evidence="6 7" id="KW-0009">Actin-binding</keyword>
<dbReference type="GeneID" id="106157450"/>
<dbReference type="GO" id="GO:0030048">
    <property type="term" value="P:actin filament-based movement"/>
    <property type="evidence" value="ECO:0007669"/>
    <property type="project" value="TreeGrafter"/>
</dbReference>
<dbReference type="GO" id="GO:0051015">
    <property type="term" value="F:actin filament binding"/>
    <property type="evidence" value="ECO:0007669"/>
    <property type="project" value="TreeGrafter"/>
</dbReference>
<dbReference type="SUPFAM" id="SSF52540">
    <property type="entry name" value="P-loop containing nucleoside triphosphate hydrolases"/>
    <property type="match status" value="1"/>
</dbReference>
<dbReference type="PRINTS" id="PR00193">
    <property type="entry name" value="MYOSINHEAVY"/>
</dbReference>
<dbReference type="GO" id="GO:0005886">
    <property type="term" value="C:plasma membrane"/>
    <property type="evidence" value="ECO:0007669"/>
    <property type="project" value="TreeGrafter"/>
</dbReference>
<dbReference type="GO" id="GO:0016459">
    <property type="term" value="C:myosin complex"/>
    <property type="evidence" value="ECO:0007669"/>
    <property type="project" value="UniProtKB-KW"/>
</dbReference>
<dbReference type="PROSITE" id="PS51757">
    <property type="entry name" value="TH1"/>
    <property type="match status" value="1"/>
</dbReference>
<dbReference type="RefSeq" id="XP_013388567.1">
    <property type="nucleotide sequence ID" value="XM_013533113.1"/>
</dbReference>
<dbReference type="GO" id="GO:0000146">
    <property type="term" value="F:microfilament motor activity"/>
    <property type="evidence" value="ECO:0007669"/>
    <property type="project" value="TreeGrafter"/>
</dbReference>
<accession>A0A1S3HRA3</accession>
<evidence type="ECO:0000256" key="6">
    <source>
        <dbReference type="ARBA" id="ARBA00023203"/>
    </source>
</evidence>
<dbReference type="PROSITE" id="PS51456">
    <property type="entry name" value="MYOSIN_MOTOR"/>
    <property type="match status" value="1"/>
</dbReference>
<dbReference type="Gene3D" id="1.20.5.190">
    <property type="match status" value="1"/>
</dbReference>
<dbReference type="Pfam" id="PF00063">
    <property type="entry name" value="Myosin_head"/>
    <property type="match status" value="2"/>
</dbReference>
<evidence type="ECO:0000256" key="1">
    <source>
        <dbReference type="ARBA" id="ARBA00008314"/>
    </source>
</evidence>
<dbReference type="GO" id="GO:0007015">
    <property type="term" value="P:actin filament organization"/>
    <property type="evidence" value="ECO:0007669"/>
    <property type="project" value="TreeGrafter"/>
</dbReference>
<keyword evidence="3 7" id="KW-0067">ATP-binding</keyword>
<protein>
    <submittedName>
        <fullName evidence="11">Unconventional myosin-Ib-like</fullName>
    </submittedName>
</protein>
<proteinExistence type="inferred from homology"/>
<dbReference type="InterPro" id="IPR027417">
    <property type="entry name" value="P-loop_NTPase"/>
</dbReference>
<sequence length="949" mass="110181">MALHKLELFENNIGVSDAVLLEPIEEEGFIENLKKRFHHEQIYTYIGTVVVSVNPYRKLPLYTDDVIFEYKSRNIYELPPHVYAIADDAYRSMRDKNLDQCIIISGESGAGKTEASKVIMQYVAAVSGKGQDIDKVKEQLLQSNPVLEAFGNAKTNKNDNSSRFGKYMDIEFDYKGDPIGGLITNYLLEKVRMYNNFPVEQFFVEGLAFLTVTLTELSQEIKNICCKPSLSSWAIPLLQKTIMVRTPGKKKVMGVLDIYGFEIFESNSFEQFIINYCNEKLQQIFIELTLKEEQEEYIREGIEWIHVDYFDNSVICDLIEKSNVGILAMLDEECLRPGNVTDTTFLNKLNQTCCEHPHFESRGTKKARSDKSLPHDSFRLRHYAGEVVYKVDGFLEKNNDLLFRDLSQAMYQCQHSLCKDLFPEGDPDKISLKRPPTAGSQFKVSVAELMKNLLSKNPNYIRCIKPNEQKRARVFEEHLVRHQVRYLGLMENVRVRRAGYAFRQLYPQFVYRYKMLSAATWPNWYGVPKDGVKEILIAQDISSDEYTFGKTKLFVRNPRTLFDLEERRRDRMHYLATVVQKIYRGWHQKELFQKMKRSEILIASQWRGYRERQNYLRTRKAIITMQSYQRGWKARQLAKKIRRAKLCLWAVGVIRKYFQGWQVRREYRRKFRSHAVPIMIRFLQVSLKRKFLLDLSKKLPSLSPIDQKWPECSMLHKEASEEIRKIHHRWRCNKYRAKFDDAAKSKMREKVTASNIFKGKKVNYPESVAHPYNGDYIKIRYNTKWQKVASQTGDTQVVFADQVSKIHRSNGKMASKLLVVSTSALLVVDQRSLAVKYRIPVNMIEKLSLSPFSDTLVVVHVKKHENGNKDVKKGDFIFSVDHVIELVAKLYLVIHNSSGATPDVIISPTFQAELSGKSTQMAFKEANSGNNMGGVKISKKNNSFEILET</sequence>
<feature type="binding site" evidence="7">
    <location>
        <begin position="106"/>
        <end position="113"/>
    </location>
    <ligand>
        <name>ATP</name>
        <dbReference type="ChEBI" id="CHEBI:30616"/>
    </ligand>
</feature>
<dbReference type="Gene3D" id="1.20.5.4820">
    <property type="match status" value="1"/>
</dbReference>
<dbReference type="GO" id="GO:0005737">
    <property type="term" value="C:cytoplasm"/>
    <property type="evidence" value="ECO:0007669"/>
    <property type="project" value="TreeGrafter"/>
</dbReference>
<dbReference type="AlphaFoldDB" id="A0A1S3HRA3"/>
<evidence type="ECO:0000259" key="8">
    <source>
        <dbReference type="PROSITE" id="PS51456"/>
    </source>
</evidence>
<evidence type="ECO:0000259" key="9">
    <source>
        <dbReference type="PROSITE" id="PS51757"/>
    </source>
</evidence>
<dbReference type="GO" id="GO:0006897">
    <property type="term" value="P:endocytosis"/>
    <property type="evidence" value="ECO:0007669"/>
    <property type="project" value="TreeGrafter"/>
</dbReference>
<comment type="similarity">
    <text evidence="1 7">Belongs to the TRAFAC class myosin-kinesin ATPase superfamily. Myosin family.</text>
</comment>
<evidence type="ECO:0000313" key="11">
    <source>
        <dbReference type="RefSeq" id="XP_013388567.1"/>
    </source>
</evidence>
<dbReference type="InterPro" id="IPR010926">
    <property type="entry name" value="Myosin_TH1"/>
</dbReference>
<dbReference type="Pfam" id="PF06017">
    <property type="entry name" value="Myosin_TH1"/>
    <property type="match status" value="1"/>
</dbReference>
<dbReference type="PANTHER" id="PTHR13140">
    <property type="entry name" value="MYOSIN"/>
    <property type="match status" value="1"/>
</dbReference>
<evidence type="ECO:0000256" key="3">
    <source>
        <dbReference type="ARBA" id="ARBA00022840"/>
    </source>
</evidence>
<dbReference type="Gene3D" id="1.20.58.530">
    <property type="match status" value="1"/>
</dbReference>
<reference evidence="11" key="1">
    <citation type="submission" date="2025-08" db="UniProtKB">
        <authorList>
            <consortium name="RefSeq"/>
        </authorList>
    </citation>
    <scope>IDENTIFICATION</scope>
    <source>
        <tissue evidence="11">Gonads</tissue>
    </source>
</reference>
<dbReference type="GO" id="GO:0005524">
    <property type="term" value="F:ATP binding"/>
    <property type="evidence" value="ECO:0007669"/>
    <property type="project" value="UniProtKB-UniRule"/>
</dbReference>
<organism evidence="10 11">
    <name type="scientific">Lingula anatina</name>
    <name type="common">Brachiopod</name>
    <name type="synonym">Lingula unguis</name>
    <dbReference type="NCBI Taxonomy" id="7574"/>
    <lineage>
        <taxon>Eukaryota</taxon>
        <taxon>Metazoa</taxon>
        <taxon>Spiralia</taxon>
        <taxon>Lophotrochozoa</taxon>
        <taxon>Brachiopoda</taxon>
        <taxon>Linguliformea</taxon>
        <taxon>Lingulata</taxon>
        <taxon>Lingulida</taxon>
        <taxon>Linguloidea</taxon>
        <taxon>Lingulidae</taxon>
        <taxon>Lingula</taxon>
    </lineage>
</organism>
<evidence type="ECO:0000256" key="4">
    <source>
        <dbReference type="ARBA" id="ARBA00023123"/>
    </source>
</evidence>
<name>A0A1S3HRA3_LINAN</name>
<evidence type="ECO:0000256" key="2">
    <source>
        <dbReference type="ARBA" id="ARBA00022741"/>
    </source>
</evidence>
<dbReference type="OrthoDB" id="6108017at2759"/>
<keyword evidence="5 7" id="KW-0505">Motor protein</keyword>
<evidence type="ECO:0000256" key="5">
    <source>
        <dbReference type="ARBA" id="ARBA00023175"/>
    </source>
</evidence>
<dbReference type="PANTHER" id="PTHR13140:SF802">
    <property type="entry name" value="UNCONVENTIONAL MYOSIN-IB ISOFORM X1"/>
    <property type="match status" value="1"/>
</dbReference>
<dbReference type="Proteomes" id="UP000085678">
    <property type="component" value="Unplaced"/>
</dbReference>
<keyword evidence="10" id="KW-1185">Reference proteome</keyword>
<dbReference type="STRING" id="7574.A0A1S3HRA3"/>
<keyword evidence="2 7" id="KW-0547">Nucleotide-binding</keyword>
<dbReference type="SMART" id="SM00015">
    <property type="entry name" value="IQ"/>
    <property type="match status" value="3"/>
</dbReference>
<gene>
    <name evidence="11" type="primary">LOC106157450</name>
</gene>
<dbReference type="InterPro" id="IPR000048">
    <property type="entry name" value="IQ_motif_EF-hand-BS"/>
</dbReference>
<dbReference type="InterPro" id="IPR036961">
    <property type="entry name" value="Kinesin_motor_dom_sf"/>
</dbReference>
<keyword evidence="4 7" id="KW-0518">Myosin</keyword>
<dbReference type="PROSITE" id="PS50096">
    <property type="entry name" value="IQ"/>
    <property type="match status" value="4"/>
</dbReference>
<feature type="region of interest" description="Actin-binding" evidence="7">
    <location>
        <begin position="446"/>
        <end position="468"/>
    </location>
</feature>
<evidence type="ECO:0000313" key="10">
    <source>
        <dbReference type="Proteomes" id="UP000085678"/>
    </source>
</evidence>
<dbReference type="FunFam" id="1.20.58.530:FF:000004">
    <property type="entry name" value="Unconventional myosin ID"/>
    <property type="match status" value="1"/>
</dbReference>